<dbReference type="SMART" id="SM00906">
    <property type="entry name" value="Fungal_trans"/>
    <property type="match status" value="1"/>
</dbReference>
<feature type="region of interest" description="Disordered" evidence="13">
    <location>
        <begin position="810"/>
        <end position="836"/>
    </location>
</feature>
<dbReference type="Proteomes" id="UP000710440">
    <property type="component" value="Unassembled WGS sequence"/>
</dbReference>
<dbReference type="Gene3D" id="3.10.450.40">
    <property type="match status" value="2"/>
</dbReference>
<dbReference type="PROSITE" id="PS01164">
    <property type="entry name" value="COPPER_AMINE_OXID_1"/>
    <property type="match status" value="1"/>
</dbReference>
<name>A0A9P3F1M2_ASPVI</name>
<dbReference type="OrthoDB" id="5379943at2759"/>
<evidence type="ECO:0000256" key="4">
    <source>
        <dbReference type="ARBA" id="ARBA00022723"/>
    </source>
</evidence>
<evidence type="ECO:0000256" key="9">
    <source>
        <dbReference type="ARBA" id="ARBA00023242"/>
    </source>
</evidence>
<comment type="caution">
    <text evidence="15">The sequence shown here is derived from an EMBL/GenBank/DDBJ whole genome shotgun (WGS) entry which is preliminary data.</text>
</comment>
<dbReference type="PANTHER" id="PTHR10638">
    <property type="entry name" value="COPPER AMINE OXIDASE"/>
    <property type="match status" value="1"/>
</dbReference>
<evidence type="ECO:0000256" key="3">
    <source>
        <dbReference type="ARBA" id="ARBA00011738"/>
    </source>
</evidence>
<evidence type="ECO:0000256" key="7">
    <source>
        <dbReference type="ARBA" id="ARBA00023008"/>
    </source>
</evidence>
<organism evidence="15 16">
    <name type="scientific">Aspergillus viridinutans</name>
    <dbReference type="NCBI Taxonomy" id="75553"/>
    <lineage>
        <taxon>Eukaryota</taxon>
        <taxon>Fungi</taxon>
        <taxon>Dikarya</taxon>
        <taxon>Ascomycota</taxon>
        <taxon>Pezizomycotina</taxon>
        <taxon>Eurotiomycetes</taxon>
        <taxon>Eurotiomycetidae</taxon>
        <taxon>Eurotiales</taxon>
        <taxon>Aspergillaceae</taxon>
        <taxon>Aspergillus</taxon>
        <taxon>Aspergillus subgen. Fumigati</taxon>
    </lineage>
</organism>
<evidence type="ECO:0000256" key="10">
    <source>
        <dbReference type="PIRSR" id="PIRSR600269-50"/>
    </source>
</evidence>
<dbReference type="CDD" id="cd12148">
    <property type="entry name" value="fungal_TF_MHR"/>
    <property type="match status" value="1"/>
</dbReference>
<dbReference type="InterPro" id="IPR000269">
    <property type="entry name" value="Cu_amine_oxidase"/>
</dbReference>
<dbReference type="SUPFAM" id="SSF49998">
    <property type="entry name" value="Amine oxidase catalytic domain"/>
    <property type="match status" value="1"/>
</dbReference>
<proteinExistence type="inferred from homology"/>
<dbReference type="EC" id="1.4.3.-" evidence="12"/>
<dbReference type="GO" id="GO:0003677">
    <property type="term" value="F:DNA binding"/>
    <property type="evidence" value="ECO:0007669"/>
    <property type="project" value="InterPro"/>
</dbReference>
<evidence type="ECO:0000256" key="2">
    <source>
        <dbReference type="ARBA" id="ARBA00007983"/>
    </source>
</evidence>
<dbReference type="FunFam" id="2.70.98.20:FF:000001">
    <property type="entry name" value="Amine oxidase"/>
    <property type="match status" value="1"/>
</dbReference>
<comment type="similarity">
    <text evidence="2 12">Belongs to the copper/topaquinone oxidase family.</text>
</comment>
<comment type="cofactor">
    <cofactor evidence="12">
        <name>Cu cation</name>
        <dbReference type="ChEBI" id="CHEBI:23378"/>
    </cofactor>
    <text evidence="12">Contains 1 topaquinone per subunit.</text>
</comment>
<dbReference type="FunFam" id="3.10.450.40:FF:000015">
    <property type="entry name" value="Amine oxidase"/>
    <property type="match status" value="1"/>
</dbReference>
<feature type="region of interest" description="Disordered" evidence="13">
    <location>
        <begin position="1330"/>
        <end position="1380"/>
    </location>
</feature>
<feature type="domain" description="Xylanolytic transcriptional activator regulatory" evidence="14">
    <location>
        <begin position="1027"/>
        <end position="1105"/>
    </location>
</feature>
<dbReference type="PANTHER" id="PTHR10638:SF91">
    <property type="entry name" value="AMINE OXIDASE"/>
    <property type="match status" value="1"/>
</dbReference>
<keyword evidence="8" id="KW-1015">Disulfide bond</keyword>
<dbReference type="GO" id="GO:0008131">
    <property type="term" value="F:primary methylamine oxidase activity"/>
    <property type="evidence" value="ECO:0007669"/>
    <property type="project" value="InterPro"/>
</dbReference>
<dbReference type="InterPro" id="IPR036460">
    <property type="entry name" value="Cu_amine_oxidase_C_sf"/>
</dbReference>
<dbReference type="GO" id="GO:0006351">
    <property type="term" value="P:DNA-templated transcription"/>
    <property type="evidence" value="ECO:0007669"/>
    <property type="project" value="InterPro"/>
</dbReference>
<dbReference type="FunFam" id="3.10.450.40:FF:000010">
    <property type="entry name" value="Amine oxidase"/>
    <property type="match status" value="1"/>
</dbReference>
<feature type="region of interest" description="Disordered" evidence="13">
    <location>
        <begin position="755"/>
        <end position="776"/>
    </location>
</feature>
<keyword evidence="7 12" id="KW-0186">Copper</keyword>
<keyword evidence="4 12" id="KW-0479">Metal-binding</keyword>
<protein>
    <recommendedName>
        <fullName evidence="12">Amine oxidase</fullName>
        <ecNumber evidence="12">1.4.3.-</ecNumber>
    </recommendedName>
</protein>
<evidence type="ECO:0000256" key="13">
    <source>
        <dbReference type="SAM" id="MobiDB-lite"/>
    </source>
</evidence>
<evidence type="ECO:0000256" key="12">
    <source>
        <dbReference type="RuleBase" id="RU000672"/>
    </source>
</evidence>
<comment type="PTM">
    <text evidence="11 12">Topaquinone (TPQ) is generated by copper-dependent autoxidation of a specific tyrosyl residue.</text>
</comment>
<dbReference type="GO" id="GO:0005507">
    <property type="term" value="F:copper ion binding"/>
    <property type="evidence" value="ECO:0007669"/>
    <property type="project" value="InterPro"/>
</dbReference>
<feature type="active site" description="Schiff-base intermediate with substrate; via topaquinone" evidence="10">
    <location>
        <position position="484"/>
    </location>
</feature>
<evidence type="ECO:0000313" key="16">
    <source>
        <dbReference type="Proteomes" id="UP000710440"/>
    </source>
</evidence>
<dbReference type="InterPro" id="IPR049948">
    <property type="entry name" value="Cu_Am_ox_TPQ-bd"/>
</dbReference>
<keyword evidence="6 12" id="KW-0560">Oxidoreductase</keyword>
<reference evidence="15 16" key="1">
    <citation type="submission" date="2021-02" db="EMBL/GenBank/DDBJ databases">
        <title>Pan-genome distribution and transcriptional activeness of fungal secondary metabolism genes in Aspergillus section Fumigati.</title>
        <authorList>
            <person name="Takahashi H."/>
            <person name="Umemura M."/>
            <person name="Ninomiya A."/>
            <person name="Kusuya Y."/>
            <person name="Urayama S."/>
            <person name="Shimizu M."/>
            <person name="Watanabe A."/>
            <person name="Kamei K."/>
            <person name="Yaguchi T."/>
            <person name="Hagiwara D."/>
        </authorList>
    </citation>
    <scope>NUCLEOTIDE SEQUENCE [LARGE SCALE GENOMIC DNA]</scope>
    <source>
        <strain evidence="15 16">IFM 47045</strain>
    </source>
</reference>
<feature type="active site" description="Proton acceptor" evidence="10">
    <location>
        <position position="400"/>
    </location>
</feature>
<feature type="compositionally biased region" description="Basic and acidic residues" evidence="13">
    <location>
        <begin position="24"/>
        <end position="44"/>
    </location>
</feature>
<dbReference type="GO" id="GO:0009308">
    <property type="term" value="P:amine metabolic process"/>
    <property type="evidence" value="ECO:0007669"/>
    <property type="project" value="UniProtKB-UniRule"/>
</dbReference>
<keyword evidence="9" id="KW-0539">Nucleus</keyword>
<dbReference type="Pfam" id="PF02728">
    <property type="entry name" value="Cu_amine_oxidN3"/>
    <property type="match status" value="1"/>
</dbReference>
<evidence type="ECO:0000256" key="6">
    <source>
        <dbReference type="ARBA" id="ARBA00023002"/>
    </source>
</evidence>
<evidence type="ECO:0000256" key="11">
    <source>
        <dbReference type="PIRSR" id="PIRSR600269-51"/>
    </source>
</evidence>
<feature type="region of interest" description="Disordered" evidence="13">
    <location>
        <begin position="867"/>
        <end position="896"/>
    </location>
</feature>
<dbReference type="InterPro" id="IPR015798">
    <property type="entry name" value="Cu_amine_oxidase_C"/>
</dbReference>
<dbReference type="GeneID" id="66933895"/>
<keyword evidence="16" id="KW-1185">Reference proteome</keyword>
<gene>
    <name evidence="15" type="ORF">Aspvir_005913</name>
</gene>
<comment type="cofactor">
    <cofactor evidence="1">
        <name>Cu cation</name>
        <dbReference type="ChEBI" id="CHEBI:23378"/>
    </cofactor>
</comment>
<feature type="compositionally biased region" description="Basic and acidic residues" evidence="13">
    <location>
        <begin position="1330"/>
        <end position="1344"/>
    </location>
</feature>
<evidence type="ECO:0000256" key="8">
    <source>
        <dbReference type="ARBA" id="ARBA00023157"/>
    </source>
</evidence>
<dbReference type="Pfam" id="PF01179">
    <property type="entry name" value="Cu_amine_oxid"/>
    <property type="match status" value="1"/>
</dbReference>
<evidence type="ECO:0000256" key="5">
    <source>
        <dbReference type="ARBA" id="ARBA00022772"/>
    </source>
</evidence>
<dbReference type="GO" id="GO:0048038">
    <property type="term" value="F:quinone binding"/>
    <property type="evidence" value="ECO:0007669"/>
    <property type="project" value="InterPro"/>
</dbReference>
<dbReference type="Gene3D" id="2.70.98.20">
    <property type="entry name" value="Copper amine oxidase, catalytic domain"/>
    <property type="match status" value="1"/>
</dbReference>
<evidence type="ECO:0000259" key="14">
    <source>
        <dbReference type="SMART" id="SM00906"/>
    </source>
</evidence>
<accession>A0A9P3F1M2</accession>
<comment type="subunit">
    <text evidence="3">Homodimer.</text>
</comment>
<dbReference type="RefSeq" id="XP_043125058.1">
    <property type="nucleotide sequence ID" value="XM_043269123.1"/>
</dbReference>
<evidence type="ECO:0000256" key="1">
    <source>
        <dbReference type="ARBA" id="ARBA00001935"/>
    </source>
</evidence>
<feature type="modified residue" description="2',4',5'-topaquinone" evidence="11">
    <location>
        <position position="484"/>
    </location>
</feature>
<dbReference type="InterPro" id="IPR016182">
    <property type="entry name" value="Cu_amine_oxidase_N-reg"/>
</dbReference>
<feature type="compositionally biased region" description="Low complexity" evidence="13">
    <location>
        <begin position="813"/>
        <end position="836"/>
    </location>
</feature>
<dbReference type="EMBL" id="BOPL01000003">
    <property type="protein sequence ID" value="GIK01872.1"/>
    <property type="molecule type" value="Genomic_DNA"/>
</dbReference>
<evidence type="ECO:0000313" key="15">
    <source>
        <dbReference type="EMBL" id="GIK01872.1"/>
    </source>
</evidence>
<dbReference type="SUPFAM" id="SSF54416">
    <property type="entry name" value="Amine oxidase N-terminal region"/>
    <property type="match status" value="2"/>
</dbReference>
<keyword evidence="5 10" id="KW-0801">TPQ</keyword>
<feature type="region of interest" description="Disordered" evidence="13">
    <location>
        <begin position="1"/>
        <end position="44"/>
    </location>
</feature>
<sequence length="1456" mass="162156">MVRRSPGGVIHPRPPRPTTTEDPESFRHESDSDVPRLRHPLDSPHIQIRQEIRPGGTKWLQLRCCILNPSPFHHLIPPDMAPHPLAILSEAETNLARDVVIAEHPNTVIDFREIYLSEPPKGQLRDFLALEHAGRLSPTTPRPPRLATCQYDVIGADRVPSFHESVVDVVARKRVKHHIVGKQHHASITMSEFENLVERCFTSPLFKKALEDFDLPPGFEVTIEPWPYGGLDNTDENRRYFQGLCFATDKSKNNLDANFYSYPLPLIPVMDAHTQEIIRVDRPATGGKGDGLTEQTFKRDIIGHCKASDYVPELLPEGTRQDLKPLNVVQPEGPSFRVTNESLVEWQKWRFRVGFNPREGATIHDVWYDDRSVMHRLAISEMTVPYADPRPPFHRKQAFDFGDGGGGNMANNLSLGCDCLGVIKYFDAVLTGPDGSAKKLPNAICLHEQDNGIGWKHSNWRTGRAVVTRNRELVVQFIITLANYEYIFAYKFDQSGGITVESRATGILNVVNIDPGKVSDYGNVVSGGVLAQNHQHIFCVRMDPAIDGPNNSVVVEESHPVPMNDITNPKGNFYKVTQQTLERACYLDAAPELNRTIKMINPHKKNPISGHPVGYKFIPLATQRLLADPNSVQAKRAQFAQHHVWVTKHRDGELYAGGRYTLQSQQEVDGVADAVKRGESVVDTDVVVWSTFGITHNPRVEDWPVMPVEIFQLMIKPADFFTANPSLDVPSSRDASSRVVQKECCRDAQLRQIMGSESPKRGADIPGQPQSKKRAKYTQVACFSTRLSTVDRQIEALQREMRAMSARLRQLESASPSTTNNTSTVISTVSSSSTTAGLHRIMNRPQSPSYVGPTSAEFGLTARQRHPEDFDSSDDLVSTAVQSPAPPLRDDIPSDDPLGCLGSAEALRLVGVYEDTVGLMYPCVDLQSVRAYIAEYFRDKDGAVASSPATLDQEWFFARDIEVLKILLATALLAESHGRSERAALLADSVEDRFATRLKVPEVDMKELLILTLLSIFHSYRDDEVISWRLIGMAVRGSMQLGLHCQETWQKTGGVFPGELQCEYASRLFWCIYVLGRKWSFGTGLPFAIQDSDMDTNLPEPGTSTPYLTCMIHYARLSTKIWGLVVGWRNRPRAAIADYCAYLDFQVQQRIQSIPPELRFDPAQLPTRSERAGRAAAVTATPQPQSQSHTQADSMMMLQVLIALQANQLRILVYRQNLLSSESIETNVPGASTAVETAKNTVHMLDFFSRVSPLYFQRPEPFNYFLISALAALFLAVLHAPARFSQVCRPEFYAAVDMVRRSSTRARTSRRLQKIIKSLKMIWLNLGAQRPKEPVQKNGTDRRTPLGLGATGTPLSMGSHAEPPYTQRPMSGGPTPQRQASAYLSSMTSPTTVLADETSCEDLTSFFEMAGGFYFDTRMGNGGVSDGGLIPDAATEGFDAFQAEDEPLTRVMAGLL</sequence>
<dbReference type="InterPro" id="IPR015802">
    <property type="entry name" value="Cu_amine_oxidase_N3"/>
</dbReference>
<dbReference type="Pfam" id="PF04082">
    <property type="entry name" value="Fungal_trans"/>
    <property type="match status" value="1"/>
</dbReference>
<dbReference type="GO" id="GO:0008270">
    <property type="term" value="F:zinc ion binding"/>
    <property type="evidence" value="ECO:0007669"/>
    <property type="project" value="InterPro"/>
</dbReference>
<dbReference type="InterPro" id="IPR007219">
    <property type="entry name" value="XnlR_reg_dom"/>
</dbReference>